<dbReference type="PROSITE" id="PS50878">
    <property type="entry name" value="RT_POL"/>
    <property type="match status" value="1"/>
</dbReference>
<dbReference type="InterPro" id="IPR000477">
    <property type="entry name" value="RT_dom"/>
</dbReference>
<evidence type="ECO:0000256" key="2">
    <source>
        <dbReference type="ARBA" id="ARBA00022679"/>
    </source>
</evidence>
<evidence type="ECO:0000259" key="10">
    <source>
        <dbReference type="PROSITE" id="PS50878"/>
    </source>
</evidence>
<dbReference type="Pfam" id="PF00078">
    <property type="entry name" value="RVT_1"/>
    <property type="match status" value="1"/>
</dbReference>
<dbReference type="PANTHER" id="PTHR34047:SF3">
    <property type="entry name" value="BLR2052 PROTEIN"/>
    <property type="match status" value="1"/>
</dbReference>
<dbReference type="AlphaFoldDB" id="G3IUU9"/>
<feature type="domain" description="Reverse transcriptase" evidence="10">
    <location>
        <begin position="49"/>
        <end position="288"/>
    </location>
</feature>
<evidence type="ECO:0000256" key="3">
    <source>
        <dbReference type="ARBA" id="ARBA00022695"/>
    </source>
</evidence>
<keyword evidence="4" id="KW-0479">Metal-binding</keyword>
<dbReference type="PANTHER" id="PTHR34047">
    <property type="entry name" value="NUCLEAR INTRON MATURASE 1, MITOCHONDRIAL-RELATED"/>
    <property type="match status" value="1"/>
</dbReference>
<evidence type="ECO:0000256" key="7">
    <source>
        <dbReference type="ARBA" id="ARBA00023118"/>
    </source>
</evidence>
<comment type="catalytic activity">
    <reaction evidence="9">
        <text>DNA(n) + a 2'-deoxyribonucleoside 5'-triphosphate = DNA(n+1) + diphosphate</text>
        <dbReference type="Rhea" id="RHEA:22508"/>
        <dbReference type="Rhea" id="RHEA-COMP:17339"/>
        <dbReference type="Rhea" id="RHEA-COMP:17340"/>
        <dbReference type="ChEBI" id="CHEBI:33019"/>
        <dbReference type="ChEBI" id="CHEBI:61560"/>
        <dbReference type="ChEBI" id="CHEBI:173112"/>
        <dbReference type="EC" id="2.7.7.49"/>
    </reaction>
</comment>
<dbReference type="Pfam" id="PF08388">
    <property type="entry name" value="GIIM"/>
    <property type="match status" value="1"/>
</dbReference>
<dbReference type="Proteomes" id="UP000004664">
    <property type="component" value="Unassembled WGS sequence"/>
</dbReference>
<dbReference type="eggNOG" id="COG3344">
    <property type="taxonomic scope" value="Bacteria"/>
</dbReference>
<dbReference type="NCBIfam" id="TIGR04416">
    <property type="entry name" value="group_II_RT_mat"/>
    <property type="match status" value="1"/>
</dbReference>
<proteinExistence type="inferred from homology"/>
<dbReference type="InterPro" id="IPR000123">
    <property type="entry name" value="Reverse_transcriptase_msDNA"/>
</dbReference>
<dbReference type="GO" id="GO:0051607">
    <property type="term" value="P:defense response to virus"/>
    <property type="evidence" value="ECO:0007669"/>
    <property type="project" value="UniProtKB-KW"/>
</dbReference>
<dbReference type="PRINTS" id="PR00866">
    <property type="entry name" value="RNADNAPOLMS"/>
</dbReference>
<keyword evidence="6 11" id="KW-0695">RNA-directed DNA polymerase</keyword>
<dbReference type="STRING" id="697282.Mettu_0403"/>
<dbReference type="CDD" id="cd01651">
    <property type="entry name" value="RT_G2_intron"/>
    <property type="match status" value="1"/>
</dbReference>
<dbReference type="SUPFAM" id="SSF56672">
    <property type="entry name" value="DNA/RNA polymerases"/>
    <property type="match status" value="1"/>
</dbReference>
<evidence type="ECO:0000313" key="12">
    <source>
        <dbReference type="Proteomes" id="UP000004664"/>
    </source>
</evidence>
<evidence type="ECO:0000256" key="4">
    <source>
        <dbReference type="ARBA" id="ARBA00022723"/>
    </source>
</evidence>
<dbReference type="InterPro" id="IPR030931">
    <property type="entry name" value="Group_II_RT_mat"/>
</dbReference>
<comment type="similarity">
    <text evidence="8">Belongs to the bacterial reverse transcriptase family.</text>
</comment>
<dbReference type="InterPro" id="IPR043128">
    <property type="entry name" value="Rev_trsase/Diguanyl_cyclase"/>
</dbReference>
<organism evidence="11 12">
    <name type="scientific">Methylobacter tundripaludum (strain ATCC BAA-1195 / DSM 17260 / SV96)</name>
    <dbReference type="NCBI Taxonomy" id="697282"/>
    <lineage>
        <taxon>Bacteria</taxon>
        <taxon>Pseudomonadati</taxon>
        <taxon>Pseudomonadota</taxon>
        <taxon>Gammaproteobacteria</taxon>
        <taxon>Methylococcales</taxon>
        <taxon>Methylococcaceae</taxon>
        <taxon>Methylobacter</taxon>
    </lineage>
</organism>
<reference evidence="11 12" key="1">
    <citation type="submission" date="2011-06" db="EMBL/GenBank/DDBJ databases">
        <title>Genomic sequence of Methylobacter tundripaludum SV96.</title>
        <authorList>
            <consortium name="US DOE Joint Genome Institute"/>
            <person name="Lucas S."/>
            <person name="Han J."/>
            <person name="Lapidus A."/>
            <person name="Cheng J.-F."/>
            <person name="Goodwin L."/>
            <person name="Pitluck S."/>
            <person name="Held B."/>
            <person name="Detter J.C."/>
            <person name="Han C."/>
            <person name="Tapia R."/>
            <person name="Land M."/>
            <person name="Hauser L."/>
            <person name="Kyrpides N."/>
            <person name="Ivanova N."/>
            <person name="Ovchinnikova G."/>
            <person name="Pagani I."/>
            <person name="Klotz M.G."/>
            <person name="Dispirito A.A."/>
            <person name="Murrell J.C."/>
            <person name="Dunfield P."/>
            <person name="Kalyuzhnaya M.G."/>
            <person name="Svenning M."/>
            <person name="Trotsenko Y.A."/>
            <person name="Stein L.Y."/>
            <person name="Woyke T."/>
        </authorList>
    </citation>
    <scope>NUCLEOTIDE SEQUENCE [LARGE SCALE GENOMIC DNA]</scope>
    <source>
        <strain evidence="12">ATCC BAA-1195 / DSM 17260 / SV96</strain>
    </source>
</reference>
<accession>G3IUU9</accession>
<keyword evidence="3" id="KW-0548">Nucleotidyltransferase</keyword>
<dbReference type="HOGENOM" id="CLU_013584_2_0_6"/>
<keyword evidence="12" id="KW-1185">Reference proteome</keyword>
<dbReference type="Gene3D" id="3.30.70.270">
    <property type="match status" value="1"/>
</dbReference>
<sequence length="405" mass="47639">MNRTKPYAIPKRLIYEAYQRVKANKGSSGVDGQSLQSFDQDLSHNLYKLWNRLSSGSYFPQAVKRVDIPKADGGIRPLGIPTVADRIAQMAVKMQIEAELERHFHPDSYGYRPSKSAHQAIEQVKERCWHRAWVLDMDIKGFFDAIDHDLLLRAVDKHIKEDWHRLYIKRWLEAPVQHPDGRIEQRTQGTPQGGVISPLLANLFLHYAFDQWVERHWEGIQFARYADDIICHCRTEQEAETLKTVLTERFEQCGLTLHPEKTKIVYCKSWKNKADYTQISFDFLGFTFRPRLTKCRDGILLVCFLPAISQKAAKRIRSEINAWPWLKWTQGEMKDIIAYSQSKLRGWMMYYGKYGRGKLNHVLFHFDKKLSRWAKRKYKKLKTIAQALRRLNAFKSRNPRAFAHW</sequence>
<dbReference type="RefSeq" id="WP_006889613.1">
    <property type="nucleotide sequence ID" value="NZ_JH109152.1"/>
</dbReference>
<evidence type="ECO:0000256" key="9">
    <source>
        <dbReference type="ARBA" id="ARBA00048173"/>
    </source>
</evidence>
<evidence type="ECO:0000256" key="8">
    <source>
        <dbReference type="ARBA" id="ARBA00034120"/>
    </source>
</evidence>
<keyword evidence="7" id="KW-0051">Antiviral defense</keyword>
<dbReference type="GO" id="GO:0003723">
    <property type="term" value="F:RNA binding"/>
    <property type="evidence" value="ECO:0007669"/>
    <property type="project" value="InterPro"/>
</dbReference>
<dbReference type="EMBL" id="JH109152">
    <property type="protein sequence ID" value="EGW21634.1"/>
    <property type="molecule type" value="Genomic_DNA"/>
</dbReference>
<keyword evidence="2" id="KW-0808">Transferase</keyword>
<evidence type="ECO:0000313" key="11">
    <source>
        <dbReference type="EMBL" id="EGW21634.1"/>
    </source>
</evidence>
<evidence type="ECO:0000256" key="1">
    <source>
        <dbReference type="ARBA" id="ARBA00012493"/>
    </source>
</evidence>
<keyword evidence="5" id="KW-0460">Magnesium</keyword>
<name>G3IUU9_METTV</name>
<evidence type="ECO:0000256" key="5">
    <source>
        <dbReference type="ARBA" id="ARBA00022842"/>
    </source>
</evidence>
<dbReference type="InterPro" id="IPR043502">
    <property type="entry name" value="DNA/RNA_pol_sf"/>
</dbReference>
<dbReference type="EC" id="2.7.7.49" evidence="1"/>
<dbReference type="InterPro" id="IPR013597">
    <property type="entry name" value="Mat_intron_G2"/>
</dbReference>
<dbReference type="OrthoDB" id="9793236at2"/>
<protein>
    <recommendedName>
        <fullName evidence="1">RNA-directed DNA polymerase</fullName>
        <ecNumber evidence="1">2.7.7.49</ecNumber>
    </recommendedName>
</protein>
<gene>
    <name evidence="11" type="ORF">Mettu_0403</name>
</gene>
<dbReference type="GO" id="GO:0003964">
    <property type="term" value="F:RNA-directed DNA polymerase activity"/>
    <property type="evidence" value="ECO:0007669"/>
    <property type="project" value="UniProtKB-KW"/>
</dbReference>
<evidence type="ECO:0000256" key="6">
    <source>
        <dbReference type="ARBA" id="ARBA00022918"/>
    </source>
</evidence>
<dbReference type="InterPro" id="IPR051083">
    <property type="entry name" value="GrpII_Intron_Splice-Mob/Def"/>
</dbReference>
<dbReference type="GO" id="GO:0046872">
    <property type="term" value="F:metal ion binding"/>
    <property type="evidence" value="ECO:0007669"/>
    <property type="project" value="UniProtKB-KW"/>
</dbReference>